<dbReference type="OrthoDB" id="9838863at2"/>
<keyword evidence="2" id="KW-1185">Reference proteome</keyword>
<reference evidence="1 2" key="1">
    <citation type="submission" date="2016-10" db="EMBL/GenBank/DDBJ databases">
        <authorList>
            <person name="de Groot N.N."/>
        </authorList>
    </citation>
    <scope>NUCLEOTIDE SEQUENCE [LARGE SCALE GENOMIC DNA]</scope>
    <source>
        <strain evidence="1 2">DSM 21039</strain>
    </source>
</reference>
<evidence type="ECO:0000313" key="2">
    <source>
        <dbReference type="Proteomes" id="UP000198984"/>
    </source>
</evidence>
<dbReference type="STRING" id="573321.SAMN04488505_10724"/>
<organism evidence="1 2">
    <name type="scientific">Chitinophaga rupis</name>
    <dbReference type="NCBI Taxonomy" id="573321"/>
    <lineage>
        <taxon>Bacteria</taxon>
        <taxon>Pseudomonadati</taxon>
        <taxon>Bacteroidota</taxon>
        <taxon>Chitinophagia</taxon>
        <taxon>Chitinophagales</taxon>
        <taxon>Chitinophagaceae</taxon>
        <taxon>Chitinophaga</taxon>
    </lineage>
</organism>
<dbReference type="RefSeq" id="WP_089917907.1">
    <property type="nucleotide sequence ID" value="NZ_FOBB01000007.1"/>
</dbReference>
<dbReference type="EMBL" id="FOBB01000007">
    <property type="protein sequence ID" value="SEM91148.1"/>
    <property type="molecule type" value="Genomic_DNA"/>
</dbReference>
<proteinExistence type="predicted"/>
<protein>
    <submittedName>
        <fullName evidence="1">Uncharacterized protein</fullName>
    </submittedName>
</protein>
<name>A0A1H8CA68_9BACT</name>
<dbReference type="Proteomes" id="UP000198984">
    <property type="component" value="Unassembled WGS sequence"/>
</dbReference>
<dbReference type="AlphaFoldDB" id="A0A1H8CA68"/>
<gene>
    <name evidence="1" type="ORF">SAMN04488505_10724</name>
</gene>
<evidence type="ECO:0000313" key="1">
    <source>
        <dbReference type="EMBL" id="SEM91148.1"/>
    </source>
</evidence>
<sequence length="257" mass="29729">MLRLGSVVEGELTQYTEAVTYIYDHLWQEMGGYPYTYIHVNHIGDSELQEVIAKIGKEVYINVRIPIGKEYHQKSILEKQTLFLEIFQTGLLRLAEKEKRINPSTLETIKSKILEQNFDFAITYKAFINKKRDDLVAKVIVRPMMHSFEVSLVIEEKGTTKCEFLIYRGKPTDYYLDDLFSLGKWKGEQFILGGKESEIEFHVLPECKIELVNISDQTDKAPQFEMMKVDADREKSLKDYMATLNPAILAALKNSDN</sequence>
<accession>A0A1H8CA68</accession>